<proteinExistence type="predicted"/>
<dbReference type="Proteomes" id="UP000229753">
    <property type="component" value="Unassembled WGS sequence"/>
</dbReference>
<evidence type="ECO:0000313" key="2">
    <source>
        <dbReference type="Proteomes" id="UP000229753"/>
    </source>
</evidence>
<dbReference type="EMBL" id="PFNO01000146">
    <property type="protein sequence ID" value="PIZ47955.1"/>
    <property type="molecule type" value="Genomic_DNA"/>
</dbReference>
<name>A0A2M7TLF6_9BACT</name>
<organism evidence="1 2">
    <name type="scientific">Candidatus Woesebacteria bacterium CG_4_10_14_0_2_um_filter_39_14</name>
    <dbReference type="NCBI Taxonomy" id="1975054"/>
    <lineage>
        <taxon>Bacteria</taxon>
        <taxon>Candidatus Woeseibacteriota</taxon>
    </lineage>
</organism>
<sequence length="84" mass="9945">LRNKDLANFSTDLLRVSYWIYHQNDSLAMEALDFCRKNYSGIKTRLGCYKNVWDEIKKIEEVEANRMHAAERALTLSRILIMYS</sequence>
<feature type="non-terminal residue" evidence="1">
    <location>
        <position position="1"/>
    </location>
</feature>
<comment type="caution">
    <text evidence="1">The sequence shown here is derived from an EMBL/GenBank/DDBJ whole genome shotgun (WGS) entry which is preliminary data.</text>
</comment>
<dbReference type="AlphaFoldDB" id="A0A2M7TLF6"/>
<reference evidence="2" key="1">
    <citation type="submission" date="2017-09" db="EMBL/GenBank/DDBJ databases">
        <title>Depth-based differentiation of microbial function through sediment-hosted aquifers and enrichment of novel symbionts in the deep terrestrial subsurface.</title>
        <authorList>
            <person name="Probst A.J."/>
            <person name="Ladd B."/>
            <person name="Jarett J.K."/>
            <person name="Geller-Mcgrath D.E."/>
            <person name="Sieber C.M.K."/>
            <person name="Emerson J.B."/>
            <person name="Anantharaman K."/>
            <person name="Thomas B.C."/>
            <person name="Malmstrom R."/>
            <person name="Stieglmeier M."/>
            <person name="Klingl A."/>
            <person name="Woyke T."/>
            <person name="Ryan C.M."/>
            <person name="Banfield J.F."/>
        </authorList>
    </citation>
    <scope>NUCLEOTIDE SEQUENCE [LARGE SCALE GENOMIC DNA]</scope>
</reference>
<accession>A0A2M7TLF6</accession>
<protein>
    <submittedName>
        <fullName evidence="1">Uncharacterized protein</fullName>
    </submittedName>
</protein>
<evidence type="ECO:0000313" key="1">
    <source>
        <dbReference type="EMBL" id="PIZ47955.1"/>
    </source>
</evidence>
<gene>
    <name evidence="1" type="ORF">COY29_04460</name>
</gene>